<dbReference type="EMBL" id="JAZGUE010000006">
    <property type="protein sequence ID" value="KAL2265135.1"/>
    <property type="molecule type" value="Genomic_DNA"/>
</dbReference>
<keyword evidence="1" id="KW-0010">Activator</keyword>
<reference evidence="2 3" key="1">
    <citation type="journal article" date="2024" name="Commun. Biol.">
        <title>Comparative genomic analysis of thermophilic fungi reveals convergent evolutionary adaptations and gene losses.</title>
        <authorList>
            <person name="Steindorff A.S."/>
            <person name="Aguilar-Pontes M.V."/>
            <person name="Robinson A.J."/>
            <person name="Andreopoulos B."/>
            <person name="LaButti K."/>
            <person name="Kuo A."/>
            <person name="Mondo S."/>
            <person name="Riley R."/>
            <person name="Otillar R."/>
            <person name="Haridas S."/>
            <person name="Lipzen A."/>
            <person name="Grimwood J."/>
            <person name="Schmutz J."/>
            <person name="Clum A."/>
            <person name="Reid I.D."/>
            <person name="Moisan M.C."/>
            <person name="Butler G."/>
            <person name="Nguyen T.T.M."/>
            <person name="Dewar K."/>
            <person name="Conant G."/>
            <person name="Drula E."/>
            <person name="Henrissat B."/>
            <person name="Hansel C."/>
            <person name="Singer S."/>
            <person name="Hutchinson M.I."/>
            <person name="de Vries R.P."/>
            <person name="Natvig D.O."/>
            <person name="Powell A.J."/>
            <person name="Tsang A."/>
            <person name="Grigoriev I.V."/>
        </authorList>
    </citation>
    <scope>NUCLEOTIDE SEQUENCE [LARGE SCALE GENOMIC DNA]</scope>
    <source>
        <strain evidence="2 3">ATCC 22073</strain>
    </source>
</reference>
<keyword evidence="1" id="KW-0804">Transcription</keyword>
<protein>
    <recommendedName>
        <fullName evidence="1">Mediator of RNA polymerase II transcription subunit 18</fullName>
    </recommendedName>
    <alternativeName>
        <fullName evidence="1">Mediator complex subunit 18</fullName>
    </alternativeName>
</protein>
<comment type="subunit">
    <text evidence="1">Component of the Mediator complex.</text>
</comment>
<name>A0ABR4D436_9PEZI</name>
<comment type="caution">
    <text evidence="2">The sequence shown here is derived from an EMBL/GenBank/DDBJ whole genome shotgun (WGS) entry which is preliminary data.</text>
</comment>
<evidence type="ECO:0000256" key="1">
    <source>
        <dbReference type="RuleBase" id="RU364150"/>
    </source>
</evidence>
<dbReference type="Proteomes" id="UP001600064">
    <property type="component" value="Unassembled WGS sequence"/>
</dbReference>
<comment type="similarity">
    <text evidence="1">Belongs to the Mediator complex subunit 18 family.</text>
</comment>
<comment type="subcellular location">
    <subcellularLocation>
        <location evidence="1">Nucleus</location>
    </subcellularLocation>
</comment>
<comment type="function">
    <text evidence="1">Component of the Mediator complex, a coactivator involved in the regulated transcription of nearly all RNA polymerase II-dependent genes. Mediator functions as a bridge to convey information from gene-specific regulatory proteins to the basal RNA polymerase II transcription machinery. Mediator is recruited to promoters by direct interactions with regulatory proteins and serves as a scaffold for the assembly of a functional preinitiation complex with RNA polymerase II and the general transcription factors.</text>
</comment>
<keyword evidence="1" id="KW-0805">Transcription regulation</keyword>
<dbReference type="GeneID" id="98127568"/>
<organism evidence="2 3">
    <name type="scientific">Remersonia thermophila</name>
    <dbReference type="NCBI Taxonomy" id="72144"/>
    <lineage>
        <taxon>Eukaryota</taxon>
        <taxon>Fungi</taxon>
        <taxon>Dikarya</taxon>
        <taxon>Ascomycota</taxon>
        <taxon>Pezizomycotina</taxon>
        <taxon>Sordariomycetes</taxon>
        <taxon>Sordariomycetidae</taxon>
        <taxon>Sordariales</taxon>
        <taxon>Sordariales incertae sedis</taxon>
        <taxon>Remersonia</taxon>
    </lineage>
</organism>
<keyword evidence="1" id="KW-0539">Nucleus</keyword>
<dbReference type="Pfam" id="PF09637">
    <property type="entry name" value="Med18"/>
    <property type="match status" value="1"/>
</dbReference>
<dbReference type="InterPro" id="IPR019095">
    <property type="entry name" value="Mediator_Med18"/>
</dbReference>
<evidence type="ECO:0000313" key="2">
    <source>
        <dbReference type="EMBL" id="KAL2265135.1"/>
    </source>
</evidence>
<evidence type="ECO:0000313" key="3">
    <source>
        <dbReference type="Proteomes" id="UP001600064"/>
    </source>
</evidence>
<sequence length="269" mass="30825">MSYEIFLTSFVPDDVVVRARSILCGVAGTPERHYYRHIQHYEPSDPTAKGLHTIKQLQRERAPTTPQWQELHQILVKQPSVVQLRADITDEVEAANDSAVEPKPAYIEVAAANRAALRWTDFPDPTNRQIDPSITQRRMLEIADPRAERILAENKFRLKCSLIEESYRWWLEGIEYCLTRNYLAPSATSTEPAASRQIPNPATLTPVGTNWMLYVRAKVDNQPAATMPARMKQGQLALLQIKQRLRGVVDFLAFDRRCHDTRILEPRRA</sequence>
<accession>A0ABR4D436</accession>
<gene>
    <name evidence="1" type="primary">MED18</name>
    <name evidence="2" type="ORF">VTJ83DRAFT_6235</name>
</gene>
<proteinExistence type="inferred from homology"/>
<dbReference type="RefSeq" id="XP_070863862.1">
    <property type="nucleotide sequence ID" value="XM_071012924.1"/>
</dbReference>
<dbReference type="Gene3D" id="2.40.320.10">
    <property type="entry name" value="Hypothetical Protein Pfu-838710-001"/>
    <property type="match status" value="1"/>
</dbReference>
<keyword evidence="3" id="KW-1185">Reference proteome</keyword>